<keyword evidence="4" id="KW-1003">Cell membrane</keyword>
<reference evidence="9 10" key="1">
    <citation type="submission" date="2016-04" db="EMBL/GenBank/DDBJ databases">
        <title>Comparative Genomics and Epigenetics of Sporosarcina ureae.</title>
        <authorList>
            <person name="Oliver A.S."/>
            <person name="Cooper K.K."/>
        </authorList>
    </citation>
    <scope>NUCLEOTIDE SEQUENCE [LARGE SCALE GENOMIC DNA]</scope>
    <source>
        <strain evidence="9 10">S204</strain>
    </source>
</reference>
<comment type="subcellular location">
    <subcellularLocation>
        <location evidence="1">Cell membrane</location>
        <topology evidence="1">Multi-pass membrane protein</topology>
    </subcellularLocation>
</comment>
<accession>A0ABM6JXZ8</accession>
<dbReference type="PANTHER" id="PTHR34979:SF1">
    <property type="entry name" value="INNER MEMBRANE PROTEIN YGAZ"/>
    <property type="match status" value="1"/>
</dbReference>
<evidence type="ECO:0000256" key="8">
    <source>
        <dbReference type="SAM" id="Phobius"/>
    </source>
</evidence>
<keyword evidence="3" id="KW-0813">Transport</keyword>
<evidence type="ECO:0000256" key="3">
    <source>
        <dbReference type="ARBA" id="ARBA00022448"/>
    </source>
</evidence>
<evidence type="ECO:0000256" key="6">
    <source>
        <dbReference type="ARBA" id="ARBA00022989"/>
    </source>
</evidence>
<evidence type="ECO:0000256" key="5">
    <source>
        <dbReference type="ARBA" id="ARBA00022692"/>
    </source>
</evidence>
<dbReference type="EMBL" id="CP015108">
    <property type="protein sequence ID" value="ARF15125.1"/>
    <property type="molecule type" value="Genomic_DNA"/>
</dbReference>
<keyword evidence="6 8" id="KW-1133">Transmembrane helix</keyword>
<protein>
    <submittedName>
        <fullName evidence="9">Branched-chain amino acid ABC transporter permease</fullName>
    </submittedName>
</protein>
<feature type="transmembrane region" description="Helical" evidence="8">
    <location>
        <begin position="159"/>
        <end position="177"/>
    </location>
</feature>
<proteinExistence type="inferred from homology"/>
<evidence type="ECO:0000256" key="1">
    <source>
        <dbReference type="ARBA" id="ARBA00004651"/>
    </source>
</evidence>
<organism evidence="9 10">
    <name type="scientific">Sporosarcina ureae</name>
    <dbReference type="NCBI Taxonomy" id="1571"/>
    <lineage>
        <taxon>Bacteria</taxon>
        <taxon>Bacillati</taxon>
        <taxon>Bacillota</taxon>
        <taxon>Bacilli</taxon>
        <taxon>Bacillales</taxon>
        <taxon>Caryophanaceae</taxon>
        <taxon>Sporosarcina</taxon>
    </lineage>
</organism>
<keyword evidence="7 8" id="KW-0472">Membrane</keyword>
<evidence type="ECO:0000256" key="7">
    <source>
        <dbReference type="ARBA" id="ARBA00023136"/>
    </source>
</evidence>
<dbReference type="PANTHER" id="PTHR34979">
    <property type="entry name" value="INNER MEMBRANE PROTEIN YGAZ"/>
    <property type="match status" value="1"/>
</dbReference>
<dbReference type="InterPro" id="IPR011606">
    <property type="entry name" value="Brnchd-chn_aa_trnsp_permease"/>
</dbReference>
<evidence type="ECO:0000256" key="2">
    <source>
        <dbReference type="ARBA" id="ARBA00010735"/>
    </source>
</evidence>
<evidence type="ECO:0000313" key="9">
    <source>
        <dbReference type="EMBL" id="ARF15125.1"/>
    </source>
</evidence>
<sequence length="244" mass="26399">MGCLVNTTFSHGLKAGLSIAIGYFPVALTFGLLAKTTGLSIMEATAMSLFVYAGAAQYMALSLLATGVAPWLIVTNTFIVNIRHFLMTAALSEKVEPAPKWKKAIYAFGITDETFSVLATQQNRQITTAFAFGVALIAYSSWVIFTAVGHVIGANLPQFLQQAMSVALYAMFIGLLVPSMKGNRKVVLLAAIAAAIHCVLYYTHLLSTGWSILVATLASAIFVEILYVKSNKNVERFTEQKEEN</sequence>
<feature type="transmembrane region" description="Helical" evidence="8">
    <location>
        <begin position="186"/>
        <end position="204"/>
    </location>
</feature>
<evidence type="ECO:0000313" key="10">
    <source>
        <dbReference type="Proteomes" id="UP000192486"/>
    </source>
</evidence>
<keyword evidence="5 8" id="KW-0812">Transmembrane</keyword>
<feature type="transmembrane region" description="Helical" evidence="8">
    <location>
        <begin position="210"/>
        <end position="228"/>
    </location>
</feature>
<dbReference type="Proteomes" id="UP000192486">
    <property type="component" value="Chromosome"/>
</dbReference>
<name>A0ABM6JXZ8_SPOUR</name>
<gene>
    <name evidence="9" type="ORF">SporoS204_13770</name>
</gene>
<feature type="transmembrane region" description="Helical" evidence="8">
    <location>
        <begin position="15"/>
        <end position="34"/>
    </location>
</feature>
<keyword evidence="10" id="KW-1185">Reference proteome</keyword>
<feature type="transmembrane region" description="Helical" evidence="8">
    <location>
        <begin position="129"/>
        <end position="153"/>
    </location>
</feature>
<evidence type="ECO:0000256" key="4">
    <source>
        <dbReference type="ARBA" id="ARBA00022475"/>
    </source>
</evidence>
<dbReference type="Pfam" id="PF03591">
    <property type="entry name" value="AzlC"/>
    <property type="match status" value="1"/>
</dbReference>
<comment type="similarity">
    <text evidence="2">Belongs to the AzlC family.</text>
</comment>